<protein>
    <submittedName>
        <fullName evidence="1">Uncharacterized protein</fullName>
    </submittedName>
</protein>
<sequence length="31" mass="3619">MFINHLRFKSSPGNVLLSHGETPYYHRRCAS</sequence>
<proteinExistence type="predicted"/>
<reference evidence="1" key="1">
    <citation type="submission" date="2018-05" db="EMBL/GenBank/DDBJ databases">
        <authorList>
            <person name="Lanie J.A."/>
            <person name="Ng W.-L."/>
            <person name="Kazmierczak K.M."/>
            <person name="Andrzejewski T.M."/>
            <person name="Davidsen T.M."/>
            <person name="Wayne K.J."/>
            <person name="Tettelin H."/>
            <person name="Glass J.I."/>
            <person name="Rusch D."/>
            <person name="Podicherti R."/>
            <person name="Tsui H.-C.T."/>
            <person name="Winkler M.E."/>
        </authorList>
    </citation>
    <scope>NUCLEOTIDE SEQUENCE</scope>
</reference>
<feature type="non-terminal residue" evidence="1">
    <location>
        <position position="31"/>
    </location>
</feature>
<name>A0A382K731_9ZZZZ</name>
<dbReference type="AlphaFoldDB" id="A0A382K731"/>
<accession>A0A382K731</accession>
<dbReference type="EMBL" id="UINC01078825">
    <property type="protein sequence ID" value="SVC20270.1"/>
    <property type="molecule type" value="Genomic_DNA"/>
</dbReference>
<gene>
    <name evidence="1" type="ORF">METZ01_LOCUS273124</name>
</gene>
<organism evidence="1">
    <name type="scientific">marine metagenome</name>
    <dbReference type="NCBI Taxonomy" id="408172"/>
    <lineage>
        <taxon>unclassified sequences</taxon>
        <taxon>metagenomes</taxon>
        <taxon>ecological metagenomes</taxon>
    </lineage>
</organism>
<evidence type="ECO:0000313" key="1">
    <source>
        <dbReference type="EMBL" id="SVC20270.1"/>
    </source>
</evidence>